<evidence type="ECO:0000256" key="2">
    <source>
        <dbReference type="SAM" id="MobiDB-lite"/>
    </source>
</evidence>
<evidence type="ECO:0000259" key="4">
    <source>
        <dbReference type="PROSITE" id="PS50921"/>
    </source>
</evidence>
<gene>
    <name evidence="5" type="ORF">MNBD_GAMMA14-1452</name>
</gene>
<dbReference type="PANTHER" id="PTHR44591">
    <property type="entry name" value="STRESS RESPONSE REGULATOR PROTEIN 1"/>
    <property type="match status" value="1"/>
</dbReference>
<dbReference type="SUPFAM" id="SSF52172">
    <property type="entry name" value="CheY-like"/>
    <property type="match status" value="1"/>
</dbReference>
<organism evidence="5">
    <name type="scientific">hydrothermal vent metagenome</name>
    <dbReference type="NCBI Taxonomy" id="652676"/>
    <lineage>
        <taxon>unclassified sequences</taxon>
        <taxon>metagenomes</taxon>
        <taxon>ecological metagenomes</taxon>
    </lineage>
</organism>
<dbReference type="Gene3D" id="3.40.50.2300">
    <property type="match status" value="1"/>
</dbReference>
<dbReference type="AlphaFoldDB" id="A0A3B0YCS8"/>
<dbReference type="PROSITE" id="PS50921">
    <property type="entry name" value="ANTAR"/>
    <property type="match status" value="1"/>
</dbReference>
<dbReference type="InterPro" id="IPR036388">
    <property type="entry name" value="WH-like_DNA-bd_sf"/>
</dbReference>
<dbReference type="InterPro" id="IPR050595">
    <property type="entry name" value="Bact_response_regulator"/>
</dbReference>
<protein>
    <recommendedName>
        <fullName evidence="6">Response regulator</fullName>
    </recommendedName>
</protein>
<evidence type="ECO:0000313" key="5">
    <source>
        <dbReference type="EMBL" id="VAW78648.1"/>
    </source>
</evidence>
<evidence type="ECO:0000256" key="1">
    <source>
        <dbReference type="ARBA" id="ARBA00022553"/>
    </source>
</evidence>
<feature type="domain" description="Response regulatory" evidence="3">
    <location>
        <begin position="5"/>
        <end position="117"/>
    </location>
</feature>
<reference evidence="5" key="1">
    <citation type="submission" date="2018-06" db="EMBL/GenBank/DDBJ databases">
        <authorList>
            <person name="Zhirakovskaya E."/>
        </authorList>
    </citation>
    <scope>NUCLEOTIDE SEQUENCE</scope>
</reference>
<dbReference type="Pfam" id="PF00072">
    <property type="entry name" value="Response_reg"/>
    <property type="match status" value="1"/>
</dbReference>
<dbReference type="GO" id="GO:0000160">
    <property type="term" value="P:phosphorelay signal transduction system"/>
    <property type="evidence" value="ECO:0007669"/>
    <property type="project" value="InterPro"/>
</dbReference>
<dbReference type="SMART" id="SM01012">
    <property type="entry name" value="ANTAR"/>
    <property type="match status" value="1"/>
</dbReference>
<name>A0A3B0YCS8_9ZZZZ</name>
<keyword evidence="1" id="KW-0597">Phosphoprotein</keyword>
<dbReference type="Gene3D" id="1.10.10.10">
    <property type="entry name" value="Winged helix-like DNA-binding domain superfamily/Winged helix DNA-binding domain"/>
    <property type="match status" value="1"/>
</dbReference>
<dbReference type="PIRSF" id="PIRSF036382">
    <property type="entry name" value="RR_antiterm"/>
    <property type="match status" value="1"/>
</dbReference>
<proteinExistence type="predicted"/>
<dbReference type="PROSITE" id="PS50110">
    <property type="entry name" value="RESPONSE_REGULATORY"/>
    <property type="match status" value="1"/>
</dbReference>
<feature type="domain" description="ANTAR" evidence="4">
    <location>
        <begin position="123"/>
        <end position="184"/>
    </location>
</feature>
<dbReference type="GO" id="GO:0003723">
    <property type="term" value="F:RNA binding"/>
    <property type="evidence" value="ECO:0007669"/>
    <property type="project" value="InterPro"/>
</dbReference>
<dbReference type="PANTHER" id="PTHR44591:SF18">
    <property type="entry name" value="REGULATORY PROTEIN"/>
    <property type="match status" value="1"/>
</dbReference>
<sequence>MNAPLILVADDNSEDLELLTLAMEAAGYEVLQAHDGDEAERLALEHQPDLTILDLRMPLKDGFEVATSLREADLPFIALSSYGEEEMVERATNAGSLAYLVKPLQADQLVPAVQAALRRAEDMRHMKESMEQMDKALSQSREISMVVGIIMERCGFTAIQAFDAMRDEARSQRRKIAEVAREYLNAVDALHGMTHSIAERAREKARRSSVRRPPKRGPARIIS</sequence>
<dbReference type="InterPro" id="IPR005561">
    <property type="entry name" value="ANTAR"/>
</dbReference>
<evidence type="ECO:0000259" key="3">
    <source>
        <dbReference type="PROSITE" id="PS50110"/>
    </source>
</evidence>
<dbReference type="Pfam" id="PF03861">
    <property type="entry name" value="ANTAR"/>
    <property type="match status" value="1"/>
</dbReference>
<evidence type="ECO:0008006" key="6">
    <source>
        <dbReference type="Google" id="ProtNLM"/>
    </source>
</evidence>
<feature type="compositionally biased region" description="Basic residues" evidence="2">
    <location>
        <begin position="203"/>
        <end position="223"/>
    </location>
</feature>
<dbReference type="SMART" id="SM00448">
    <property type="entry name" value="REC"/>
    <property type="match status" value="1"/>
</dbReference>
<dbReference type="EMBL" id="UOFM01000274">
    <property type="protein sequence ID" value="VAW78648.1"/>
    <property type="molecule type" value="Genomic_DNA"/>
</dbReference>
<dbReference type="InterPro" id="IPR001789">
    <property type="entry name" value="Sig_transdc_resp-reg_receiver"/>
</dbReference>
<feature type="region of interest" description="Disordered" evidence="2">
    <location>
        <begin position="199"/>
        <end position="223"/>
    </location>
</feature>
<dbReference type="InterPro" id="IPR011006">
    <property type="entry name" value="CheY-like_superfamily"/>
</dbReference>
<dbReference type="InterPro" id="IPR008327">
    <property type="entry name" value="Sig_transdc_resp-reg_antiterm"/>
</dbReference>
<accession>A0A3B0YCS8</accession>